<dbReference type="InterPro" id="IPR050493">
    <property type="entry name" value="FAD-dep_Monooxygenase_BioMet"/>
</dbReference>
<sequence>MRIGIVGYGTAGQAAALFLARGGHAIEIFERSPQLRPVGAGFLLQPTGLGVLDALGLGAAAQARGARIGRLHGENAAGRAVMDMRYADLDADAFGLGMTRNALFSLLHERCREVAAIRTGVRITAIAQDERHLLDADGAARGPYDLIVVADGSHSALRAHSGARVRDRLYAWGAMWCLLPADGWPHAAELRQRYDGTRRMIGVLPVGAHEDGDAQRWLTFYYSLPGAAVDAFDGQALERLRGDVAALWPELAERTDTLADPARLNRARYRDVVLRDPWHGRIVHIGDAAHGMSPQLGQGVNMALLDAQALADALTAQADPAAARNDYLRRRARHVAVYQFLSRRLTPLFQSDAQWLAPLRDACFGPLGRLPLAKRQMLTILAGAKRSWWR</sequence>
<dbReference type="Gene3D" id="3.50.50.60">
    <property type="entry name" value="FAD/NAD(P)-binding domain"/>
    <property type="match status" value="1"/>
</dbReference>
<comment type="caution">
    <text evidence="4">The sequence shown here is derived from an EMBL/GenBank/DDBJ whole genome shotgun (WGS) entry which is preliminary data.</text>
</comment>
<keyword evidence="2" id="KW-0503">Monooxygenase</keyword>
<keyword evidence="5" id="KW-1185">Reference proteome</keyword>
<proteinExistence type="predicted"/>
<gene>
    <name evidence="4" type="ORF">ACFO6Q_11765</name>
</gene>
<name>A0ABV9QVC1_9GAMM</name>
<evidence type="ECO:0000259" key="3">
    <source>
        <dbReference type="Pfam" id="PF01494"/>
    </source>
</evidence>
<organism evidence="4 5">
    <name type="scientific">Dokdonella ginsengisoli</name>
    <dbReference type="NCBI Taxonomy" id="363846"/>
    <lineage>
        <taxon>Bacteria</taxon>
        <taxon>Pseudomonadati</taxon>
        <taxon>Pseudomonadota</taxon>
        <taxon>Gammaproteobacteria</taxon>
        <taxon>Lysobacterales</taxon>
        <taxon>Rhodanobacteraceae</taxon>
        <taxon>Dokdonella</taxon>
    </lineage>
</organism>
<protein>
    <submittedName>
        <fullName evidence="4">FAD-dependent oxidoreductase</fullName>
    </submittedName>
</protein>
<dbReference type="InterPro" id="IPR002938">
    <property type="entry name" value="FAD-bd"/>
</dbReference>
<dbReference type="Proteomes" id="UP001595886">
    <property type="component" value="Unassembled WGS sequence"/>
</dbReference>
<evidence type="ECO:0000256" key="1">
    <source>
        <dbReference type="ARBA" id="ARBA00023002"/>
    </source>
</evidence>
<dbReference type="InterPro" id="IPR036188">
    <property type="entry name" value="FAD/NAD-bd_sf"/>
</dbReference>
<evidence type="ECO:0000313" key="4">
    <source>
        <dbReference type="EMBL" id="MFC4821006.1"/>
    </source>
</evidence>
<dbReference type="PANTHER" id="PTHR13789:SF309">
    <property type="entry name" value="PUTATIVE (AFU_ORTHOLOGUE AFUA_6G14510)-RELATED"/>
    <property type="match status" value="1"/>
</dbReference>
<reference evidence="5" key="1">
    <citation type="journal article" date="2019" name="Int. J. Syst. Evol. Microbiol.">
        <title>The Global Catalogue of Microorganisms (GCM) 10K type strain sequencing project: providing services to taxonomists for standard genome sequencing and annotation.</title>
        <authorList>
            <consortium name="The Broad Institute Genomics Platform"/>
            <consortium name="The Broad Institute Genome Sequencing Center for Infectious Disease"/>
            <person name="Wu L."/>
            <person name="Ma J."/>
        </authorList>
    </citation>
    <scope>NUCLEOTIDE SEQUENCE [LARGE SCALE GENOMIC DNA]</scope>
    <source>
        <strain evidence="5">CCUG 30340</strain>
    </source>
</reference>
<feature type="domain" description="FAD-binding" evidence="3">
    <location>
        <begin position="3"/>
        <end position="319"/>
    </location>
</feature>
<keyword evidence="1" id="KW-0560">Oxidoreductase</keyword>
<dbReference type="RefSeq" id="WP_380021222.1">
    <property type="nucleotide sequence ID" value="NZ_JBHSHD010000008.1"/>
</dbReference>
<dbReference type="SUPFAM" id="SSF51905">
    <property type="entry name" value="FAD/NAD(P)-binding domain"/>
    <property type="match status" value="1"/>
</dbReference>
<dbReference type="PANTHER" id="PTHR13789">
    <property type="entry name" value="MONOOXYGENASE"/>
    <property type="match status" value="1"/>
</dbReference>
<dbReference type="Pfam" id="PF01494">
    <property type="entry name" value="FAD_binding_3"/>
    <property type="match status" value="1"/>
</dbReference>
<evidence type="ECO:0000313" key="5">
    <source>
        <dbReference type="Proteomes" id="UP001595886"/>
    </source>
</evidence>
<dbReference type="PRINTS" id="PR00420">
    <property type="entry name" value="RNGMNOXGNASE"/>
</dbReference>
<dbReference type="EMBL" id="JBHSHD010000008">
    <property type="protein sequence ID" value="MFC4821006.1"/>
    <property type="molecule type" value="Genomic_DNA"/>
</dbReference>
<accession>A0ABV9QVC1</accession>
<evidence type="ECO:0000256" key="2">
    <source>
        <dbReference type="ARBA" id="ARBA00023033"/>
    </source>
</evidence>